<dbReference type="Proteomes" id="UP000742098">
    <property type="component" value="Unassembled WGS sequence"/>
</dbReference>
<dbReference type="InterPro" id="IPR029058">
    <property type="entry name" value="AB_hydrolase_fold"/>
</dbReference>
<sequence>MNKIIMCITLVVCALLTNGQQKANYKLAERYKKHEIVGVSGNSMAIYPEFINDSDRFWYSFSDSNGKRYYYVDPAKKLKRLLFDNDELVAQISKETRKAYNSKDLSLQSIEFDKKERSFTFEFDGAKYRYTVKTGKVEKIDSLQPWSGRESWMKYSPDSLYILYCKNHNLYVMGNKDKGQDSTEVQLTFDAEKNFTFAKEMDDSDGEVETVAEWFKDSKKIYAVREDARKVKDLYLVNSLSQPRPTLKTYKYDMPGDKEISQSELLVIDVETKKITKFNIDRWQDQYFEVLYVSKDSERIYFERTNRAYNEKELCVINVLTGEVKVLVHEVDKPFMDFKMVSISFLNDGKDIVYRSERSGWGHYYLYDGEGNLKNEITSGDWVAGPICEIDTVGRALYFYALGKDENIDPYYYTLCRASLDKPNSVEQLTFDNVTHAVDWSKTFNYFIDTYQRVDLEPHVVLRNRHGKKIMDLEKADISRIKEMGWKAPERFKVKAADGVTDLYGVMWKPFDFDSTKHYPIISSVYPGPFYEYVPTQFDFIHGRNTQLAQLGFIVIAVGHRGGSPMRGKYYHTYGFGNLRDYPLADDKYAIEQLADCYPYIDATRVGIFGHSGGGFMATAAICTYPDFYKAAVSAAGNHDNYIYNKWFTETHNGATEEKKVVKDSVNGDRTEYTYKFRVNTNIDLAKNYKKGLLLVTGDMDDNVHPAHTYRMIDALIKAGKNFDMLVLPGQDHGFSGAAELFFERKLWAHFAKYLLGDSSADYKSSIEN</sequence>
<name>A0A413IPI6_9BACT</name>
<feature type="domain" description="Peptidase S9 prolyl oligopeptidase catalytic" evidence="1">
    <location>
        <begin position="546"/>
        <end position="755"/>
    </location>
</feature>
<dbReference type="Pfam" id="PF00930">
    <property type="entry name" value="DPPIV_N"/>
    <property type="match status" value="1"/>
</dbReference>
<reference evidence="4 5" key="1">
    <citation type="submission" date="2018-08" db="EMBL/GenBank/DDBJ databases">
        <title>A genome reference for cultivated species of the human gut microbiota.</title>
        <authorList>
            <person name="Zou Y."/>
            <person name="Xue W."/>
            <person name="Luo G."/>
        </authorList>
    </citation>
    <scope>NUCLEOTIDE SEQUENCE [LARGE SCALE GENOMIC DNA]</scope>
    <source>
        <strain evidence="4 5">OF02-7</strain>
    </source>
</reference>
<evidence type="ECO:0000259" key="2">
    <source>
        <dbReference type="Pfam" id="PF00930"/>
    </source>
</evidence>
<dbReference type="GO" id="GO:0006508">
    <property type="term" value="P:proteolysis"/>
    <property type="evidence" value="ECO:0007669"/>
    <property type="project" value="InterPro"/>
</dbReference>
<dbReference type="Gene3D" id="3.40.50.1820">
    <property type="entry name" value="alpha/beta hydrolase"/>
    <property type="match status" value="1"/>
</dbReference>
<dbReference type="InterPro" id="IPR001375">
    <property type="entry name" value="Peptidase_S9_cat"/>
</dbReference>
<evidence type="ECO:0000259" key="1">
    <source>
        <dbReference type="Pfam" id="PF00326"/>
    </source>
</evidence>
<feature type="domain" description="Dipeptidylpeptidase IV N-terminal" evidence="2">
    <location>
        <begin position="114"/>
        <end position="456"/>
    </location>
</feature>
<comment type="caution">
    <text evidence="4">The sequence shown here is derived from an EMBL/GenBank/DDBJ whole genome shotgun (WGS) entry which is preliminary data.</text>
</comment>
<dbReference type="PANTHER" id="PTHR11731:SF193">
    <property type="entry name" value="DIPEPTIDYL PEPTIDASE 9"/>
    <property type="match status" value="1"/>
</dbReference>
<gene>
    <name evidence="4" type="ORF">DXA50_07440</name>
    <name evidence="3" type="ORF">K8V05_16615</name>
</gene>
<dbReference type="Proteomes" id="UP000286063">
    <property type="component" value="Unassembled WGS sequence"/>
</dbReference>
<dbReference type="GO" id="GO:0008239">
    <property type="term" value="F:dipeptidyl-peptidase activity"/>
    <property type="evidence" value="ECO:0007669"/>
    <property type="project" value="TreeGrafter"/>
</dbReference>
<evidence type="ECO:0000313" key="4">
    <source>
        <dbReference type="EMBL" id="RGY18904.1"/>
    </source>
</evidence>
<accession>A0A413IPI6</accession>
<dbReference type="GO" id="GO:0008236">
    <property type="term" value="F:serine-type peptidase activity"/>
    <property type="evidence" value="ECO:0007669"/>
    <property type="project" value="InterPro"/>
</dbReference>
<dbReference type="OrthoDB" id="9812921at2"/>
<organism evidence="4 5">
    <name type="scientific">Butyricimonas virosa</name>
    <dbReference type="NCBI Taxonomy" id="544645"/>
    <lineage>
        <taxon>Bacteria</taxon>
        <taxon>Pseudomonadati</taxon>
        <taxon>Bacteroidota</taxon>
        <taxon>Bacteroidia</taxon>
        <taxon>Bacteroidales</taxon>
        <taxon>Odoribacteraceae</taxon>
        <taxon>Butyricimonas</taxon>
    </lineage>
</organism>
<reference evidence="3" key="2">
    <citation type="journal article" date="2021" name="PeerJ">
        <title>Extensive microbial diversity within the chicken gut microbiome revealed by metagenomics and culture.</title>
        <authorList>
            <person name="Gilroy R."/>
            <person name="Ravi A."/>
            <person name="Getino M."/>
            <person name="Pursley I."/>
            <person name="Horton D.L."/>
            <person name="Alikhan N.F."/>
            <person name="Baker D."/>
            <person name="Gharbi K."/>
            <person name="Hall N."/>
            <person name="Watson M."/>
            <person name="Adriaenssens E.M."/>
            <person name="Foster-Nyarko E."/>
            <person name="Jarju S."/>
            <person name="Secka A."/>
            <person name="Antonio M."/>
            <person name="Oren A."/>
            <person name="Chaudhuri R.R."/>
            <person name="La Ragione R."/>
            <person name="Hildebrand F."/>
            <person name="Pallen M.J."/>
        </authorList>
    </citation>
    <scope>NUCLEOTIDE SEQUENCE</scope>
    <source>
        <strain evidence="3">6966</strain>
    </source>
</reference>
<protein>
    <submittedName>
        <fullName evidence="3">DPP IV N-terminal domain-containing protein</fullName>
    </submittedName>
    <submittedName>
        <fullName evidence="4">S9 family peptidase</fullName>
    </submittedName>
</protein>
<dbReference type="InterPro" id="IPR002469">
    <property type="entry name" value="Peptidase_S9B_N"/>
</dbReference>
<proteinExistence type="predicted"/>
<dbReference type="PANTHER" id="PTHR11731">
    <property type="entry name" value="PROTEASE FAMILY S9B,C DIPEPTIDYL-PEPTIDASE IV-RELATED"/>
    <property type="match status" value="1"/>
</dbReference>
<dbReference type="AlphaFoldDB" id="A0A413IPI6"/>
<dbReference type="Pfam" id="PF00326">
    <property type="entry name" value="Peptidase_S9"/>
    <property type="match status" value="1"/>
</dbReference>
<dbReference type="Gene3D" id="2.140.10.30">
    <property type="entry name" value="Dipeptidylpeptidase IV, N-terminal domain"/>
    <property type="match status" value="1"/>
</dbReference>
<evidence type="ECO:0000313" key="5">
    <source>
        <dbReference type="Proteomes" id="UP000286063"/>
    </source>
</evidence>
<reference evidence="3" key="3">
    <citation type="submission" date="2021-09" db="EMBL/GenBank/DDBJ databases">
        <authorList>
            <person name="Gilroy R."/>
        </authorList>
    </citation>
    <scope>NUCLEOTIDE SEQUENCE</scope>
    <source>
        <strain evidence="3">6966</strain>
    </source>
</reference>
<dbReference type="InterPro" id="IPR050278">
    <property type="entry name" value="Serine_Prot_S9B/DPPIV"/>
</dbReference>
<dbReference type="SUPFAM" id="SSF82171">
    <property type="entry name" value="DPP6 N-terminal domain-like"/>
    <property type="match status" value="1"/>
</dbReference>
<dbReference type="SUPFAM" id="SSF53474">
    <property type="entry name" value="alpha/beta-Hydrolases"/>
    <property type="match status" value="1"/>
</dbReference>
<evidence type="ECO:0000313" key="3">
    <source>
        <dbReference type="EMBL" id="HJF72374.1"/>
    </source>
</evidence>
<dbReference type="EMBL" id="QSCR01000009">
    <property type="protein sequence ID" value="RGY18904.1"/>
    <property type="molecule type" value="Genomic_DNA"/>
</dbReference>
<dbReference type="EMBL" id="DYVS01000316">
    <property type="protein sequence ID" value="HJF72374.1"/>
    <property type="molecule type" value="Genomic_DNA"/>
</dbReference>
<dbReference type="RefSeq" id="WP_117774907.1">
    <property type="nucleotide sequence ID" value="NZ_CAUGOG010000027.1"/>
</dbReference>